<protein>
    <submittedName>
        <fullName evidence="2">Uncharacterized protein</fullName>
    </submittedName>
</protein>
<evidence type="ECO:0000313" key="3">
    <source>
        <dbReference type="Proteomes" id="UP000065734"/>
    </source>
</evidence>
<sequence length="122" mass="13346">MRCPIRGRQLGVVAVATLFVVAGAQAQSPANEEFTPSGHKTTQRCIEVQIGSEKTLDCFNQLLKEQVDRVNPVLNKPPIEAGSQDIRTGVANIPAVRQQYGPNFGRSLVPYRPTNTYASPLR</sequence>
<dbReference type="EMBL" id="LN907867">
    <property type="protein sequence ID" value="CUU42297.1"/>
    <property type="molecule type" value="Genomic_DNA"/>
</dbReference>
<dbReference type="Proteomes" id="UP000065734">
    <property type="component" value="Chromosome I"/>
</dbReference>
<keyword evidence="1" id="KW-0732">Signal</keyword>
<dbReference type="AlphaFoldDB" id="A0A0P0JC85"/>
<evidence type="ECO:0000313" key="2">
    <source>
        <dbReference type="EMBL" id="CUU42297.1"/>
    </source>
</evidence>
<accession>A0A0P0JC85</accession>
<gene>
    <name evidence="2" type="ORF">BVIRIDIS_13050</name>
</gene>
<proteinExistence type="predicted"/>
<reference evidence="3" key="1">
    <citation type="journal article" date="2016" name="Genome Announc.">
        <title>Revised genome sequence of the purple photosynthetic bacterium Blastochloris viridis.</title>
        <authorList>
            <person name="Liu L.N."/>
            <person name="Faulkner M."/>
            <person name="Liu X."/>
            <person name="Huang F."/>
            <person name="Darby A.C."/>
            <person name="Hall N."/>
        </authorList>
    </citation>
    <scope>NUCLEOTIDE SEQUENCE [LARGE SCALE GENOMIC DNA]</scope>
    <source>
        <strain evidence="3">ATCC 19567 / DSM 133 / F</strain>
    </source>
</reference>
<dbReference type="KEGG" id="bvr:BVIR_1860"/>
<feature type="signal peptide" evidence="1">
    <location>
        <begin position="1"/>
        <end position="26"/>
    </location>
</feature>
<keyword evidence="3" id="KW-1185">Reference proteome</keyword>
<organism evidence="2 3">
    <name type="scientific">Blastochloris viridis</name>
    <name type="common">Rhodopseudomonas viridis</name>
    <dbReference type="NCBI Taxonomy" id="1079"/>
    <lineage>
        <taxon>Bacteria</taxon>
        <taxon>Pseudomonadati</taxon>
        <taxon>Pseudomonadota</taxon>
        <taxon>Alphaproteobacteria</taxon>
        <taxon>Hyphomicrobiales</taxon>
        <taxon>Blastochloridaceae</taxon>
        <taxon>Blastochloris</taxon>
    </lineage>
</organism>
<dbReference type="RefSeq" id="WP_236823579.1">
    <property type="nucleotide sequence ID" value="NZ_AP014854.2"/>
</dbReference>
<dbReference type="STRING" id="1079.BVIR_1860"/>
<evidence type="ECO:0000256" key="1">
    <source>
        <dbReference type="SAM" id="SignalP"/>
    </source>
</evidence>
<name>A0A0P0JC85_BLAVI</name>
<feature type="chain" id="PRO_5009792037" evidence="1">
    <location>
        <begin position="27"/>
        <end position="122"/>
    </location>
</feature>